<keyword evidence="1" id="KW-0175">Coiled coil</keyword>
<dbReference type="Proteomes" id="UP000187209">
    <property type="component" value="Unassembled WGS sequence"/>
</dbReference>
<proteinExistence type="predicted"/>
<feature type="coiled-coil region" evidence="1">
    <location>
        <begin position="114"/>
        <end position="148"/>
    </location>
</feature>
<reference evidence="3 4" key="1">
    <citation type="submission" date="2016-11" db="EMBL/GenBank/DDBJ databases">
        <title>The macronuclear genome of Stentor coeruleus: a giant cell with tiny introns.</title>
        <authorList>
            <person name="Slabodnick M."/>
            <person name="Ruby J.G."/>
            <person name="Reiff S.B."/>
            <person name="Swart E.C."/>
            <person name="Gosai S."/>
            <person name="Prabakaran S."/>
            <person name="Witkowska E."/>
            <person name="Larue G.E."/>
            <person name="Fisher S."/>
            <person name="Freeman R.M."/>
            <person name="Gunawardena J."/>
            <person name="Chu W."/>
            <person name="Stover N.A."/>
            <person name="Gregory B.D."/>
            <person name="Nowacki M."/>
            <person name="Derisi J."/>
            <person name="Roy S.W."/>
            <person name="Marshall W.F."/>
            <person name="Sood P."/>
        </authorList>
    </citation>
    <scope>NUCLEOTIDE SEQUENCE [LARGE SCALE GENOMIC DNA]</scope>
    <source>
        <strain evidence="3">WM001</strain>
    </source>
</reference>
<evidence type="ECO:0000256" key="1">
    <source>
        <dbReference type="SAM" id="Coils"/>
    </source>
</evidence>
<dbReference type="OrthoDB" id="320742at2759"/>
<evidence type="ECO:0000256" key="2">
    <source>
        <dbReference type="SAM" id="MobiDB-lite"/>
    </source>
</evidence>
<dbReference type="AlphaFoldDB" id="A0A1R2CTG6"/>
<evidence type="ECO:0000313" key="3">
    <source>
        <dbReference type="EMBL" id="OMJ92309.1"/>
    </source>
</evidence>
<protein>
    <submittedName>
        <fullName evidence="3">Uncharacterized protein</fullName>
    </submittedName>
</protein>
<dbReference type="EMBL" id="MPUH01000064">
    <property type="protein sequence ID" value="OMJ92309.1"/>
    <property type="molecule type" value="Genomic_DNA"/>
</dbReference>
<gene>
    <name evidence="3" type="ORF">SteCoe_4971</name>
</gene>
<comment type="caution">
    <text evidence="3">The sequence shown here is derived from an EMBL/GenBank/DDBJ whole genome shotgun (WGS) entry which is preliminary data.</text>
</comment>
<name>A0A1R2CTG6_9CILI</name>
<accession>A0A1R2CTG6</accession>
<evidence type="ECO:0000313" key="4">
    <source>
        <dbReference type="Proteomes" id="UP000187209"/>
    </source>
</evidence>
<organism evidence="3 4">
    <name type="scientific">Stentor coeruleus</name>
    <dbReference type="NCBI Taxonomy" id="5963"/>
    <lineage>
        <taxon>Eukaryota</taxon>
        <taxon>Sar</taxon>
        <taxon>Alveolata</taxon>
        <taxon>Ciliophora</taxon>
        <taxon>Postciliodesmatophora</taxon>
        <taxon>Heterotrichea</taxon>
        <taxon>Heterotrichida</taxon>
        <taxon>Stentoridae</taxon>
        <taxon>Stentor</taxon>
    </lineage>
</organism>
<sequence>MDSEVIQELVNQIESMRRELTMKEMKISELEEVIANMQREPNNNPSMEAEESKAKRSWSGVNTASKFKTFVANTIKFCHSTDGDNSKIEFPISLSNQSSERAYLLRGLSTNSLIARVLEDIREISSKKKILEDEVSKNREEINESARKTIEAMEQSFSTPLKSLQDEIVNSMKTIKDELETGLVIETTSQKLFLVENIDSEKLQISLIQLKDSYGIALKEPKTITKSIYDFDNMRAVIKSETDSIMNTLDTCQLTVYYQLIEVENNEKICCPINILPDGIGLQDYEIKFSNTQHEITEIVNKNEGAIKFTTIVVSEDCGLIQASVIELFTHEMSDHILNVLHLHVEDMKEEIPLDAIYMLPEQSSQEYEDWSKDFTGLELRYKLLVKSGKVDSILYNTGSTTEYIHFLERRIKIGDYYKYENYIVQVMSVPTGLLTRDWQGKKSDCGLVYTLNKPESHCLARHAIDLPGLVDVKIIMSQGDFVKDGSEIAVPACQCVELNAKEKLDLQQSFKFLEENKSNVIQEQVKKIEALVEKYNMFNVKDNKSYLNELTNIVRDVKESICDDVEMRSKYQIIIGQAERVIRNVAIDIRFNGQ</sequence>
<keyword evidence="4" id="KW-1185">Reference proteome</keyword>
<feature type="region of interest" description="Disordered" evidence="2">
    <location>
        <begin position="37"/>
        <end position="56"/>
    </location>
</feature>